<proteinExistence type="predicted"/>
<comment type="caution">
    <text evidence="2">The sequence shown here is derived from an EMBL/GenBank/DDBJ whole genome shotgun (WGS) entry which is preliminary data.</text>
</comment>
<reference evidence="2 3" key="2">
    <citation type="submission" date="2019-05" db="EMBL/GenBank/DDBJ databases">
        <title>Glycomyces buryatensis sp. nov.</title>
        <authorList>
            <person name="Nikitina E."/>
        </authorList>
    </citation>
    <scope>NUCLEOTIDE SEQUENCE [LARGE SCALE GENOMIC DNA]</scope>
    <source>
        <strain evidence="2 3">18</strain>
    </source>
</reference>
<dbReference type="RefSeq" id="WP_136534754.1">
    <property type="nucleotide sequence ID" value="NZ_STGY01000045.1"/>
</dbReference>
<protein>
    <submittedName>
        <fullName evidence="2">Uncharacterized protein</fullName>
    </submittedName>
</protein>
<feature type="region of interest" description="Disordered" evidence="1">
    <location>
        <begin position="109"/>
        <end position="134"/>
    </location>
</feature>
<name>A0A4V4HSD5_9ACTN</name>
<accession>A0A4V4HSD5</accession>
<keyword evidence="3" id="KW-1185">Reference proteome</keyword>
<feature type="compositionally biased region" description="Low complexity" evidence="1">
    <location>
        <begin position="109"/>
        <end position="126"/>
    </location>
</feature>
<dbReference type="Proteomes" id="UP000308760">
    <property type="component" value="Unassembled WGS sequence"/>
</dbReference>
<organism evidence="2 3">
    <name type="scientific">Glycomyces buryatensis</name>
    <dbReference type="NCBI Taxonomy" id="2570927"/>
    <lineage>
        <taxon>Bacteria</taxon>
        <taxon>Bacillati</taxon>
        <taxon>Actinomycetota</taxon>
        <taxon>Actinomycetes</taxon>
        <taxon>Glycomycetales</taxon>
        <taxon>Glycomycetaceae</taxon>
        <taxon>Glycomyces</taxon>
    </lineage>
</organism>
<evidence type="ECO:0000256" key="1">
    <source>
        <dbReference type="SAM" id="MobiDB-lite"/>
    </source>
</evidence>
<dbReference type="OrthoDB" id="5193753at2"/>
<sequence length="134" mass="14569">MTDTSRAYFDTVFGMTGEPGRRAREYAGKVREDVRTGAEKLRENLSSGSEQVRGHGSRTLTDIGRLVRAEMDAGLARMGVATQSDLEDVNLRLEVAEEEIRDLRVRLAAAESRAAETPAAPAATTDEPTDEESA</sequence>
<dbReference type="EMBL" id="STGY01000045">
    <property type="protein sequence ID" value="THV41356.1"/>
    <property type="molecule type" value="Genomic_DNA"/>
</dbReference>
<evidence type="ECO:0000313" key="3">
    <source>
        <dbReference type="Proteomes" id="UP000308760"/>
    </source>
</evidence>
<reference evidence="3" key="1">
    <citation type="submission" date="2019-04" db="EMBL/GenBank/DDBJ databases">
        <title>Nocardioides xinjiangensis sp. nov.</title>
        <authorList>
            <person name="Liu S."/>
        </authorList>
    </citation>
    <scope>NUCLEOTIDE SEQUENCE [LARGE SCALE GENOMIC DNA]</scope>
    <source>
        <strain evidence="3">18</strain>
    </source>
</reference>
<evidence type="ECO:0000313" key="2">
    <source>
        <dbReference type="EMBL" id="THV41356.1"/>
    </source>
</evidence>
<dbReference type="AlphaFoldDB" id="A0A4V4HSD5"/>
<gene>
    <name evidence="2" type="ORF">FAB82_11835</name>
</gene>